<comment type="caution">
    <text evidence="2">The sequence shown here is derived from an EMBL/GenBank/DDBJ whole genome shotgun (WGS) entry which is preliminary data.</text>
</comment>
<reference evidence="2 3" key="1">
    <citation type="journal article" date="2014" name="Nat. Genet.">
        <title>Genome sequence of the hot pepper provides insights into the evolution of pungency in Capsicum species.</title>
        <authorList>
            <person name="Kim S."/>
            <person name="Park M."/>
            <person name="Yeom S.I."/>
            <person name="Kim Y.M."/>
            <person name="Lee J.M."/>
            <person name="Lee H.A."/>
            <person name="Seo E."/>
            <person name="Choi J."/>
            <person name="Cheong K."/>
            <person name="Kim K.T."/>
            <person name="Jung K."/>
            <person name="Lee G.W."/>
            <person name="Oh S.K."/>
            <person name="Bae C."/>
            <person name="Kim S.B."/>
            <person name="Lee H.Y."/>
            <person name="Kim S.Y."/>
            <person name="Kim M.S."/>
            <person name="Kang B.C."/>
            <person name="Jo Y.D."/>
            <person name="Yang H.B."/>
            <person name="Jeong H.J."/>
            <person name="Kang W.H."/>
            <person name="Kwon J.K."/>
            <person name="Shin C."/>
            <person name="Lim J.Y."/>
            <person name="Park J.H."/>
            <person name="Huh J.H."/>
            <person name="Kim J.S."/>
            <person name="Kim B.D."/>
            <person name="Cohen O."/>
            <person name="Paran I."/>
            <person name="Suh M.C."/>
            <person name="Lee S.B."/>
            <person name="Kim Y.K."/>
            <person name="Shin Y."/>
            <person name="Noh S.J."/>
            <person name="Park J."/>
            <person name="Seo Y.S."/>
            <person name="Kwon S.Y."/>
            <person name="Kim H.A."/>
            <person name="Park J.M."/>
            <person name="Kim H.J."/>
            <person name="Choi S.B."/>
            <person name="Bosland P.W."/>
            <person name="Reeves G."/>
            <person name="Jo S.H."/>
            <person name="Lee B.W."/>
            <person name="Cho H.T."/>
            <person name="Choi H.S."/>
            <person name="Lee M.S."/>
            <person name="Yu Y."/>
            <person name="Do Choi Y."/>
            <person name="Park B.S."/>
            <person name="van Deynze A."/>
            <person name="Ashrafi H."/>
            <person name="Hill T."/>
            <person name="Kim W.T."/>
            <person name="Pai H.S."/>
            <person name="Ahn H.K."/>
            <person name="Yeam I."/>
            <person name="Giovannoni J.J."/>
            <person name="Rose J.K."/>
            <person name="Sorensen I."/>
            <person name="Lee S.J."/>
            <person name="Kim R.W."/>
            <person name="Choi I.Y."/>
            <person name="Choi B.S."/>
            <person name="Lim J.S."/>
            <person name="Lee Y.H."/>
            <person name="Choi D."/>
        </authorList>
    </citation>
    <scope>NUCLEOTIDE SEQUENCE [LARGE SCALE GENOMIC DNA]</scope>
    <source>
        <strain evidence="3">cv. CM334</strain>
    </source>
</reference>
<dbReference type="Gramene" id="PHT89349">
    <property type="protein sequence ID" value="PHT89349"/>
    <property type="gene ID" value="T459_04462"/>
</dbReference>
<dbReference type="KEGG" id="cann:107857650"/>
<feature type="region of interest" description="Disordered" evidence="1">
    <location>
        <begin position="249"/>
        <end position="295"/>
    </location>
</feature>
<dbReference type="OMA" id="CHINGCY"/>
<sequence>MEESRKQDESEFNLREWALKAKLNREKTNSRRYSASYIRSFREEAKSFRSNVTISSTASSPGYALREEIDPSKYSFTTALKALQAKTIYSWEYMSPDGLALNSKWNEAEKYICNPLSGEVPLECLSTKILSGRSFRQPGNRIAISGPLIYPSQIQNTPQFQTKHHVEPSLPTNEVEVQIPSKEKKEVTVTRDKGTQSISAYVSSNSPSPAPTPSIEEMSIKLSSEAADSSSPMTPSSIKEISTKHWEADHAAGHSPVTSPKLTSEQEVEVKETGEEEDTKRKEQVQQLRGQRNEKVKKRCRQIGGCLSWKSLWMRRTRHREKHKSTNNNIFLCHINGCYKH</sequence>
<dbReference type="PANTHER" id="PTHR36748">
    <property type="entry name" value="MENTAL RETARDATION GTPASE ACTIVATING PROTEIN"/>
    <property type="match status" value="1"/>
</dbReference>
<keyword evidence="3" id="KW-1185">Reference proteome</keyword>
<dbReference type="OrthoDB" id="1910697at2759"/>
<gene>
    <name evidence="2" type="ORF">T459_04462</name>
</gene>
<evidence type="ECO:0000313" key="3">
    <source>
        <dbReference type="Proteomes" id="UP000222542"/>
    </source>
</evidence>
<name>A0A1U8FFI3_CAPAN</name>
<feature type="compositionally biased region" description="Basic and acidic residues" evidence="1">
    <location>
        <begin position="268"/>
        <end position="284"/>
    </location>
</feature>
<dbReference type="PANTHER" id="PTHR36748:SF2">
    <property type="match status" value="1"/>
</dbReference>
<evidence type="ECO:0000313" key="2">
    <source>
        <dbReference type="EMBL" id="PHT89349.1"/>
    </source>
</evidence>
<dbReference type="Proteomes" id="UP000222542">
    <property type="component" value="Unassembled WGS sequence"/>
</dbReference>
<feature type="region of interest" description="Disordered" evidence="1">
    <location>
        <begin position="181"/>
        <end position="215"/>
    </location>
</feature>
<reference evidence="2 3" key="2">
    <citation type="journal article" date="2017" name="Genome Biol.">
        <title>New reference genome sequences of hot pepper reveal the massive evolution of plant disease-resistance genes by retroduplication.</title>
        <authorList>
            <person name="Kim S."/>
            <person name="Park J."/>
            <person name="Yeom S.I."/>
            <person name="Kim Y.M."/>
            <person name="Seo E."/>
            <person name="Kim K.T."/>
            <person name="Kim M.S."/>
            <person name="Lee J.M."/>
            <person name="Cheong K."/>
            <person name="Shin H.S."/>
            <person name="Kim S.B."/>
            <person name="Han K."/>
            <person name="Lee J."/>
            <person name="Park M."/>
            <person name="Lee H.A."/>
            <person name="Lee H.Y."/>
            <person name="Lee Y."/>
            <person name="Oh S."/>
            <person name="Lee J.H."/>
            <person name="Choi E."/>
            <person name="Choi E."/>
            <person name="Lee S.E."/>
            <person name="Jeon J."/>
            <person name="Kim H."/>
            <person name="Choi G."/>
            <person name="Song H."/>
            <person name="Lee J."/>
            <person name="Lee S.C."/>
            <person name="Kwon J.K."/>
            <person name="Lee H.Y."/>
            <person name="Koo N."/>
            <person name="Hong Y."/>
            <person name="Kim R.W."/>
            <person name="Kang W.H."/>
            <person name="Huh J.H."/>
            <person name="Kang B.C."/>
            <person name="Yang T.J."/>
            <person name="Lee Y.H."/>
            <person name="Bennetzen J.L."/>
            <person name="Choi D."/>
        </authorList>
    </citation>
    <scope>NUCLEOTIDE SEQUENCE [LARGE SCALE GENOMIC DNA]</scope>
    <source>
        <strain evidence="3">cv. CM334</strain>
    </source>
</reference>
<organism evidence="2 3">
    <name type="scientific">Capsicum annuum</name>
    <name type="common">Capsicum pepper</name>
    <dbReference type="NCBI Taxonomy" id="4072"/>
    <lineage>
        <taxon>Eukaryota</taxon>
        <taxon>Viridiplantae</taxon>
        <taxon>Streptophyta</taxon>
        <taxon>Embryophyta</taxon>
        <taxon>Tracheophyta</taxon>
        <taxon>Spermatophyta</taxon>
        <taxon>Magnoliopsida</taxon>
        <taxon>eudicotyledons</taxon>
        <taxon>Gunneridae</taxon>
        <taxon>Pentapetalae</taxon>
        <taxon>asterids</taxon>
        <taxon>lamiids</taxon>
        <taxon>Solanales</taxon>
        <taxon>Solanaceae</taxon>
        <taxon>Solanoideae</taxon>
        <taxon>Capsiceae</taxon>
        <taxon>Capsicum</taxon>
    </lineage>
</organism>
<accession>A0A1U8FFI3</accession>
<proteinExistence type="predicted"/>
<dbReference type="AlphaFoldDB" id="A0A1U8FFI3"/>
<protein>
    <submittedName>
        <fullName evidence="2">Uncharacterized protein</fullName>
    </submittedName>
</protein>
<evidence type="ECO:0000256" key="1">
    <source>
        <dbReference type="SAM" id="MobiDB-lite"/>
    </source>
</evidence>
<dbReference type="EMBL" id="AYRZ02000002">
    <property type="protein sequence ID" value="PHT89349.1"/>
    <property type="molecule type" value="Genomic_DNA"/>
</dbReference>
<feature type="compositionally biased region" description="Basic and acidic residues" evidence="1">
    <location>
        <begin position="181"/>
        <end position="194"/>
    </location>
</feature>